<reference evidence="2" key="1">
    <citation type="journal article" date="2014" name="Front. Microbiol.">
        <title>High frequency of phylogenetically diverse reductive dehalogenase-homologous genes in deep subseafloor sedimentary metagenomes.</title>
        <authorList>
            <person name="Kawai M."/>
            <person name="Futagami T."/>
            <person name="Toyoda A."/>
            <person name="Takaki Y."/>
            <person name="Nishi S."/>
            <person name="Hori S."/>
            <person name="Arai W."/>
            <person name="Tsubouchi T."/>
            <person name="Morono Y."/>
            <person name="Uchiyama I."/>
            <person name="Ito T."/>
            <person name="Fujiyama A."/>
            <person name="Inagaki F."/>
            <person name="Takami H."/>
        </authorList>
    </citation>
    <scope>NUCLEOTIDE SEQUENCE</scope>
    <source>
        <strain evidence="2">Expedition CK06-06</strain>
    </source>
</reference>
<feature type="non-terminal residue" evidence="2">
    <location>
        <position position="237"/>
    </location>
</feature>
<evidence type="ECO:0000313" key="2">
    <source>
        <dbReference type="EMBL" id="GAG51975.1"/>
    </source>
</evidence>
<dbReference type="Pfam" id="PF01208">
    <property type="entry name" value="URO-D"/>
    <property type="match status" value="1"/>
</dbReference>
<sequence length="237" mass="26428">ENILRRLKVDVRGALVQLPSEPKPEIGFENETTLVYHDEWGIKWAKPPSSLYMDPVGAPLKGELTAERLANHPWPDPDQEGRYIGLREEVERLRNTGCAVMFSLYGLGILDMALMIHGIEDTLMDMGANPAAIEDLFGRITEFQMRVWTNTLEVLGDKVDVCLHSDDLGSQATSMMSPDMYRRLLKPRHAELFAHIKKSAKTDVKLLLHSCGSVRSLIPDLIETGIDALNPIQVGAA</sequence>
<dbReference type="SUPFAM" id="SSF51726">
    <property type="entry name" value="UROD/MetE-like"/>
    <property type="match status" value="1"/>
</dbReference>
<dbReference type="GO" id="GO:0004853">
    <property type="term" value="F:uroporphyrinogen decarboxylase activity"/>
    <property type="evidence" value="ECO:0007669"/>
    <property type="project" value="InterPro"/>
</dbReference>
<dbReference type="InterPro" id="IPR000257">
    <property type="entry name" value="Uroporphyrinogen_deCOase"/>
</dbReference>
<evidence type="ECO:0000259" key="1">
    <source>
        <dbReference type="Pfam" id="PF01208"/>
    </source>
</evidence>
<accession>X0Y891</accession>
<dbReference type="AlphaFoldDB" id="X0Y891"/>
<name>X0Y891_9ZZZZ</name>
<gene>
    <name evidence="2" type="ORF">S01H1_75859</name>
</gene>
<proteinExistence type="predicted"/>
<dbReference type="InterPro" id="IPR038071">
    <property type="entry name" value="UROD/MetE-like_sf"/>
</dbReference>
<dbReference type="EMBL" id="BARS01050863">
    <property type="protein sequence ID" value="GAG51975.1"/>
    <property type="molecule type" value="Genomic_DNA"/>
</dbReference>
<feature type="domain" description="Uroporphyrinogen decarboxylase (URO-D)" evidence="1">
    <location>
        <begin position="112"/>
        <end position="229"/>
    </location>
</feature>
<comment type="caution">
    <text evidence="2">The sequence shown here is derived from an EMBL/GenBank/DDBJ whole genome shotgun (WGS) entry which is preliminary data.</text>
</comment>
<feature type="non-terminal residue" evidence="2">
    <location>
        <position position="1"/>
    </location>
</feature>
<dbReference type="Gene3D" id="3.20.20.210">
    <property type="match status" value="1"/>
</dbReference>
<organism evidence="2">
    <name type="scientific">marine sediment metagenome</name>
    <dbReference type="NCBI Taxonomy" id="412755"/>
    <lineage>
        <taxon>unclassified sequences</taxon>
        <taxon>metagenomes</taxon>
        <taxon>ecological metagenomes</taxon>
    </lineage>
</organism>
<dbReference type="GO" id="GO:0006779">
    <property type="term" value="P:porphyrin-containing compound biosynthetic process"/>
    <property type="evidence" value="ECO:0007669"/>
    <property type="project" value="InterPro"/>
</dbReference>
<protein>
    <recommendedName>
        <fullName evidence="1">Uroporphyrinogen decarboxylase (URO-D) domain-containing protein</fullName>
    </recommendedName>
</protein>